<dbReference type="Pfam" id="PF00200">
    <property type="entry name" value="Disintegrin"/>
    <property type="match status" value="1"/>
</dbReference>
<keyword evidence="2 8" id="KW-0245">EGF-like domain</keyword>
<evidence type="ECO:0000256" key="5">
    <source>
        <dbReference type="ARBA" id="ARBA00023136"/>
    </source>
</evidence>
<dbReference type="Pfam" id="PF07974">
    <property type="entry name" value="EGF_2"/>
    <property type="match status" value="1"/>
</dbReference>
<evidence type="ECO:0000256" key="4">
    <source>
        <dbReference type="ARBA" id="ARBA00022989"/>
    </source>
</evidence>
<dbReference type="Proteomes" id="UP000261640">
    <property type="component" value="Unplaced"/>
</dbReference>
<reference evidence="13" key="2">
    <citation type="submission" date="2025-09" db="UniProtKB">
        <authorList>
            <consortium name="Ensembl"/>
        </authorList>
    </citation>
    <scope>IDENTIFICATION</scope>
</reference>
<dbReference type="Gene3D" id="3.40.390.10">
    <property type="entry name" value="Collagenase (Catalytic Domain)"/>
    <property type="match status" value="2"/>
</dbReference>
<comment type="subcellular location">
    <subcellularLocation>
        <location evidence="1">Membrane</location>
        <topology evidence="1">Single-pass membrane protein</topology>
    </subcellularLocation>
</comment>
<dbReference type="PANTHER" id="PTHR11905:SF114">
    <property type="entry name" value="DISINTEGRIN AND METALLOPROTEINASE DOMAIN-CONTAINING PROTEIN 11"/>
    <property type="match status" value="1"/>
</dbReference>
<evidence type="ECO:0000256" key="6">
    <source>
        <dbReference type="ARBA" id="ARBA00023157"/>
    </source>
</evidence>
<evidence type="ECO:0000256" key="9">
    <source>
        <dbReference type="SAM" id="MobiDB-lite"/>
    </source>
</evidence>
<dbReference type="SMART" id="SM00050">
    <property type="entry name" value="DISIN"/>
    <property type="match status" value="1"/>
</dbReference>
<dbReference type="SMART" id="SM00608">
    <property type="entry name" value="ACR"/>
    <property type="match status" value="1"/>
</dbReference>
<feature type="domain" description="Peptidase M12B" evidence="12">
    <location>
        <begin position="94"/>
        <end position="259"/>
    </location>
</feature>
<organism evidence="13 14">
    <name type="scientific">Mastacembelus armatus</name>
    <name type="common">zig-zag eel</name>
    <dbReference type="NCBI Taxonomy" id="205130"/>
    <lineage>
        <taxon>Eukaryota</taxon>
        <taxon>Metazoa</taxon>
        <taxon>Chordata</taxon>
        <taxon>Craniata</taxon>
        <taxon>Vertebrata</taxon>
        <taxon>Euteleostomi</taxon>
        <taxon>Actinopterygii</taxon>
        <taxon>Neopterygii</taxon>
        <taxon>Teleostei</taxon>
        <taxon>Neoteleostei</taxon>
        <taxon>Acanthomorphata</taxon>
        <taxon>Anabantaria</taxon>
        <taxon>Synbranchiformes</taxon>
        <taxon>Mastacembelidae</taxon>
        <taxon>Mastacembelus</taxon>
    </lineage>
</organism>
<dbReference type="SUPFAM" id="SSF57552">
    <property type="entry name" value="Blood coagulation inhibitor (disintegrin)"/>
    <property type="match status" value="1"/>
</dbReference>
<keyword evidence="14" id="KW-1185">Reference proteome</keyword>
<dbReference type="InterPro" id="IPR001762">
    <property type="entry name" value="Disintegrin_dom"/>
</dbReference>
<dbReference type="SUPFAM" id="SSF55486">
    <property type="entry name" value="Metalloproteases ('zincins'), catalytic domain"/>
    <property type="match status" value="1"/>
</dbReference>
<proteinExistence type="predicted"/>
<dbReference type="GeneTree" id="ENSGT00940000159790"/>
<feature type="region of interest" description="Disordered" evidence="9">
    <location>
        <begin position="43"/>
        <end position="83"/>
    </location>
</feature>
<dbReference type="GO" id="GO:0004222">
    <property type="term" value="F:metalloendopeptidase activity"/>
    <property type="evidence" value="ECO:0007669"/>
    <property type="project" value="InterPro"/>
</dbReference>
<keyword evidence="5" id="KW-0472">Membrane</keyword>
<keyword evidence="6 8" id="KW-1015">Disulfide bond</keyword>
<dbReference type="AlphaFoldDB" id="A0A7N8XYY1"/>
<dbReference type="CDD" id="cd04269">
    <property type="entry name" value="ZnMc_adamalysin_II_like"/>
    <property type="match status" value="1"/>
</dbReference>
<accession>A0A7N8XYY1</accession>
<keyword evidence="3" id="KW-0812">Transmembrane</keyword>
<dbReference type="InterPro" id="IPR024079">
    <property type="entry name" value="MetalloPept_cat_dom_sf"/>
</dbReference>
<dbReference type="GO" id="GO:0016020">
    <property type="term" value="C:membrane"/>
    <property type="evidence" value="ECO:0007669"/>
    <property type="project" value="UniProtKB-SubCell"/>
</dbReference>
<evidence type="ECO:0000256" key="8">
    <source>
        <dbReference type="PROSITE-ProRule" id="PRU00076"/>
    </source>
</evidence>
<reference evidence="13" key="1">
    <citation type="submission" date="2025-08" db="UniProtKB">
        <authorList>
            <consortium name="Ensembl"/>
        </authorList>
    </citation>
    <scope>IDENTIFICATION</scope>
</reference>
<feature type="disulfide bond" evidence="7">
    <location>
        <begin position="322"/>
        <end position="342"/>
    </location>
</feature>
<comment type="caution">
    <text evidence="8">Lacks conserved residue(s) required for the propagation of feature annotation.</text>
</comment>
<feature type="domain" description="Disintegrin" evidence="11">
    <location>
        <begin position="265"/>
        <end position="350"/>
    </location>
</feature>
<dbReference type="PANTHER" id="PTHR11905">
    <property type="entry name" value="ADAM A DISINTEGRIN AND METALLOPROTEASE DOMAIN"/>
    <property type="match status" value="1"/>
</dbReference>
<evidence type="ECO:0000256" key="3">
    <source>
        <dbReference type="ARBA" id="ARBA00022692"/>
    </source>
</evidence>
<keyword evidence="4" id="KW-1133">Transmembrane helix</keyword>
<dbReference type="Ensembl" id="ENSMAMT00000048045.1">
    <property type="protein sequence ID" value="ENSMAMP00000057820.1"/>
    <property type="gene ID" value="ENSMAMG00000022272.2"/>
</dbReference>
<dbReference type="Gene3D" id="2.10.25.10">
    <property type="entry name" value="Laminin"/>
    <property type="match status" value="1"/>
</dbReference>
<dbReference type="InterPro" id="IPR000742">
    <property type="entry name" value="EGF"/>
</dbReference>
<feature type="disulfide bond" evidence="8">
    <location>
        <begin position="521"/>
        <end position="530"/>
    </location>
</feature>
<evidence type="ECO:0000256" key="2">
    <source>
        <dbReference type="ARBA" id="ARBA00022536"/>
    </source>
</evidence>
<dbReference type="Pfam" id="PF01421">
    <property type="entry name" value="Reprolysin"/>
    <property type="match status" value="2"/>
</dbReference>
<dbReference type="PROSITE" id="PS50026">
    <property type="entry name" value="EGF_3"/>
    <property type="match status" value="1"/>
</dbReference>
<evidence type="ECO:0000259" key="11">
    <source>
        <dbReference type="PROSITE" id="PS50214"/>
    </source>
</evidence>
<evidence type="ECO:0000256" key="1">
    <source>
        <dbReference type="ARBA" id="ARBA00004167"/>
    </source>
</evidence>
<evidence type="ECO:0000313" key="14">
    <source>
        <dbReference type="Proteomes" id="UP000261640"/>
    </source>
</evidence>
<evidence type="ECO:0000313" key="13">
    <source>
        <dbReference type="Ensembl" id="ENSMAMP00000057820.1"/>
    </source>
</evidence>
<dbReference type="InterPro" id="IPR036436">
    <property type="entry name" value="Disintegrin_dom_sf"/>
</dbReference>
<dbReference type="InterPro" id="IPR006586">
    <property type="entry name" value="ADAM_Cys-rich"/>
</dbReference>
<evidence type="ECO:0000256" key="7">
    <source>
        <dbReference type="PROSITE-ProRule" id="PRU00068"/>
    </source>
</evidence>
<evidence type="ECO:0000259" key="10">
    <source>
        <dbReference type="PROSITE" id="PS50026"/>
    </source>
</evidence>
<dbReference type="GO" id="GO:0006508">
    <property type="term" value="P:proteolysis"/>
    <property type="evidence" value="ECO:0007669"/>
    <property type="project" value="InterPro"/>
</dbReference>
<name>A0A7N8XYY1_9TELE</name>
<dbReference type="Pfam" id="PF08516">
    <property type="entry name" value="ADAM_CR"/>
    <property type="match status" value="1"/>
</dbReference>
<dbReference type="PROSITE" id="PS00022">
    <property type="entry name" value="EGF_1"/>
    <property type="match status" value="1"/>
</dbReference>
<sequence>MSVVLFMKHCALCPQGGEHCYYQGRLRDLPESWAAVSTCHDCTEDSEWDSRGGDDDDDDDDDKRPDQTKEQQVSGGLRRSKRFVRKPSVQTETKYIELMVVNDNEMVIVHSTGVKSTTPSTRLTGVFGPQIYKEQLNTRIVLVAMETWTSKNMMPVVEDPLITLQNFMKYRKDSIKETSDVVHLFSGRTFHSSRSGTAYTGGVCSLTRGGGDCRCPDAWLGCIMEDTGYYLPRKFSRCSVDEYIQFLLQGGGSCLFNKPNKLLDPPECGNGFVEPGEECDCGSQVECARNGGACCKKCTLTHDAMCSNGLCCSGCKQRGVVCRDAVNDCDIPETCTGDSSQCPHNVHKLDGYMCDNSQGRCYGGRCRTRDGQCRGLWGYNSADRFCYEKLNAEGTEKGNCGPGPEGQGWLQCNKQDVLCGFLFCANMTMKPKFGDLQGEVTSFTLYHQNKYLDCRGGHALLEDGSDLGYVEDGTPCGPNMMCLERRCLPVAAFNLSTCPGSHFGRICSDHGTCSNEVKCICDRDYTGKDCSVFDPIPEPTVPTGPEKKGP</sequence>
<dbReference type="PROSITE" id="PS50215">
    <property type="entry name" value="ADAM_MEPRO"/>
    <property type="match status" value="1"/>
</dbReference>
<dbReference type="FunFam" id="4.10.70.10:FF:000001">
    <property type="entry name" value="Disintegrin and metalloproteinase domain-containing protein 22"/>
    <property type="match status" value="1"/>
</dbReference>
<feature type="domain" description="EGF-like" evidence="10">
    <location>
        <begin position="494"/>
        <end position="531"/>
    </location>
</feature>
<dbReference type="InterPro" id="IPR034027">
    <property type="entry name" value="Reprolysin_adamalysin"/>
</dbReference>
<dbReference type="PROSITE" id="PS50214">
    <property type="entry name" value="DISINTEGRIN_2"/>
    <property type="match status" value="1"/>
</dbReference>
<dbReference type="Gene3D" id="4.10.70.10">
    <property type="entry name" value="Disintegrin domain"/>
    <property type="match status" value="1"/>
</dbReference>
<dbReference type="InterPro" id="IPR013111">
    <property type="entry name" value="EGF_extracell"/>
</dbReference>
<dbReference type="InterPro" id="IPR001590">
    <property type="entry name" value="Peptidase_M12B"/>
</dbReference>
<protein>
    <submittedName>
        <fullName evidence="13">Disintegrin and metalloproteinase domain-containing protein 11-like</fullName>
    </submittedName>
</protein>
<evidence type="ECO:0000259" key="12">
    <source>
        <dbReference type="PROSITE" id="PS50215"/>
    </source>
</evidence>